<sequence>MRSKNVVITAKVIGDGKITIPKADREYLNIKIGDMIRVQILEVIKSDKKMKDD</sequence>
<reference evidence="1 2" key="1">
    <citation type="journal article" date="2016" name="Genome Announc.">
        <title>Complete genome sequence of the hyperthermophilic and piezophilic archaeon Thermococcus barophilus Ch5, capable of growth at the expense of hydrogenogenesis from carbon monoxide and formate.</title>
        <authorList>
            <person name="Oger P."/>
            <person name="Sokolova T.G."/>
            <person name="Kozhevnikova D.A."/>
            <person name="Taranov E.A."/>
            <person name="Vannier P."/>
            <person name="Lee H.S."/>
            <person name="Kwon K.K."/>
            <person name="Kang S.G."/>
            <person name="Lee J.H."/>
            <person name="Bonch-Osmolovskaya E.A."/>
            <person name="Lebedinsky A.V."/>
        </authorList>
    </citation>
    <scope>NUCLEOTIDE SEQUENCE [LARGE SCALE GENOMIC DNA]</scope>
    <source>
        <strain evidence="2">Ch5</strain>
    </source>
</reference>
<gene>
    <name evidence="1" type="ORF">TBCH5v1_2599</name>
</gene>
<dbReference type="Gene3D" id="2.10.260.10">
    <property type="match status" value="1"/>
</dbReference>
<dbReference type="InterPro" id="IPR037914">
    <property type="entry name" value="SpoVT-AbrB_sf"/>
</dbReference>
<evidence type="ECO:0000313" key="1">
    <source>
        <dbReference type="EMBL" id="ALM76488.1"/>
    </source>
</evidence>
<dbReference type="AlphaFoldDB" id="A0A0S1XFI7"/>
<dbReference type="EMBL" id="CP013050">
    <property type="protein sequence ID" value="ALM76488.1"/>
    <property type="molecule type" value="Genomic_DNA"/>
</dbReference>
<evidence type="ECO:0008006" key="3">
    <source>
        <dbReference type="Google" id="ProtNLM"/>
    </source>
</evidence>
<name>A0A0S1XFI7_THEBA</name>
<dbReference type="Proteomes" id="UP000066042">
    <property type="component" value="Chromosome"/>
</dbReference>
<protein>
    <recommendedName>
        <fullName evidence="3">SpoVT-AbrB domain-containing protein</fullName>
    </recommendedName>
</protein>
<organism evidence="1 2">
    <name type="scientific">Thermococcus barophilus</name>
    <dbReference type="NCBI Taxonomy" id="55802"/>
    <lineage>
        <taxon>Archaea</taxon>
        <taxon>Methanobacteriati</taxon>
        <taxon>Methanobacteriota</taxon>
        <taxon>Thermococci</taxon>
        <taxon>Thermococcales</taxon>
        <taxon>Thermococcaceae</taxon>
        <taxon>Thermococcus</taxon>
    </lineage>
</organism>
<accession>A0A0S1XFI7</accession>
<evidence type="ECO:0000313" key="2">
    <source>
        <dbReference type="Proteomes" id="UP000066042"/>
    </source>
</evidence>
<dbReference type="PATRIC" id="fig|55802.8.peg.2586"/>
<proteinExistence type="predicted"/>
<dbReference type="SUPFAM" id="SSF89447">
    <property type="entry name" value="AbrB/MazE/MraZ-like"/>
    <property type="match status" value="1"/>
</dbReference>